<evidence type="ECO:0000259" key="2">
    <source>
        <dbReference type="SMART" id="SM00563"/>
    </source>
</evidence>
<keyword evidence="3" id="KW-0012">Acyltransferase</keyword>
<comment type="caution">
    <text evidence="3">The sequence shown here is derived from an EMBL/GenBank/DDBJ whole genome shotgun (WGS) entry which is preliminary data.</text>
</comment>
<protein>
    <submittedName>
        <fullName evidence="3">1-acylglycerol-3-phosphate O-acyltransferase</fullName>
    </submittedName>
</protein>
<keyword evidence="1" id="KW-0812">Transmembrane</keyword>
<dbReference type="PANTHER" id="PTHR10983:SF16">
    <property type="entry name" value="LYSOCARDIOLIPIN ACYLTRANSFERASE 1"/>
    <property type="match status" value="1"/>
</dbReference>
<dbReference type="PANTHER" id="PTHR10983">
    <property type="entry name" value="1-ACYLGLYCEROL-3-PHOSPHATE ACYLTRANSFERASE-RELATED"/>
    <property type="match status" value="1"/>
</dbReference>
<feature type="transmembrane region" description="Helical" evidence="1">
    <location>
        <begin position="21"/>
        <end position="45"/>
    </location>
</feature>
<dbReference type="SUPFAM" id="SSF69593">
    <property type="entry name" value="Glycerol-3-phosphate (1)-acyltransferase"/>
    <property type="match status" value="1"/>
</dbReference>
<accession>A0A507FRC6</accession>
<dbReference type="Proteomes" id="UP000320333">
    <property type="component" value="Unassembled WGS sequence"/>
</dbReference>
<dbReference type="GO" id="GO:0036149">
    <property type="term" value="P:phosphatidylinositol acyl-chain remodeling"/>
    <property type="evidence" value="ECO:0007669"/>
    <property type="project" value="TreeGrafter"/>
</dbReference>
<evidence type="ECO:0000256" key="1">
    <source>
        <dbReference type="SAM" id="Phobius"/>
    </source>
</evidence>
<keyword evidence="1" id="KW-0472">Membrane</keyword>
<evidence type="ECO:0000313" key="3">
    <source>
        <dbReference type="EMBL" id="TPX78210.1"/>
    </source>
</evidence>
<dbReference type="OrthoDB" id="189226at2759"/>
<dbReference type="AlphaFoldDB" id="A0A507FRC6"/>
<name>A0A507FRC6_9FUNG</name>
<keyword evidence="4" id="KW-1185">Reference proteome</keyword>
<dbReference type="GO" id="GO:0016746">
    <property type="term" value="F:acyltransferase activity"/>
    <property type="evidence" value="ECO:0007669"/>
    <property type="project" value="UniProtKB-KW"/>
</dbReference>
<dbReference type="STRING" id="246404.A0A507FRC6"/>
<feature type="domain" description="Phospholipid/glycerol acyltransferase" evidence="2">
    <location>
        <begin position="98"/>
        <end position="221"/>
    </location>
</feature>
<organism evidence="3 4">
    <name type="scientific">Chytriomyces confervae</name>
    <dbReference type="NCBI Taxonomy" id="246404"/>
    <lineage>
        <taxon>Eukaryota</taxon>
        <taxon>Fungi</taxon>
        <taxon>Fungi incertae sedis</taxon>
        <taxon>Chytridiomycota</taxon>
        <taxon>Chytridiomycota incertae sedis</taxon>
        <taxon>Chytridiomycetes</taxon>
        <taxon>Chytridiales</taxon>
        <taxon>Chytriomycetaceae</taxon>
        <taxon>Chytriomyces</taxon>
    </lineage>
</organism>
<dbReference type="InterPro" id="IPR002123">
    <property type="entry name" value="Plipid/glycerol_acylTrfase"/>
</dbReference>
<dbReference type="EMBL" id="QEAP01000007">
    <property type="protein sequence ID" value="TPX78210.1"/>
    <property type="molecule type" value="Genomic_DNA"/>
</dbReference>
<sequence>MATLKTPPPATTSAPRYYAKMALFLLLNVLTALAVVTTASVALPLRFHAATHALYRSHVRLVEGAYVAFLLLLTSVFLPGSSLVVTGDWATMSKADKQVVISNHQIYPDWFYLFILAWSRGCHNDVRVILIHILSRLPLFGQGMWFFEFIFMKQRFEKDKETMARNLTAAKNNSLPLWLLIFPEGTLNTPGNIEKSKSFAKKMNINSHPNHCILPKVTGLHFSLQQLSPAVKHLYDLTVGYSGLTPDQIPYEEYLIDKCFFSGIYPREIHIHIKKYDVNTLPGFRPIEEGTEDEKKSRFEAWLRGLWFDKDERLAGFYRNGDMVTAAAAASGNAVEDKKVVIPISPKPMDVVVVAALWVFGYTMCKVYLGAIFAGAGALVNLIWG</sequence>
<keyword evidence="3" id="KW-0808">Transferase</keyword>
<dbReference type="CDD" id="cd07990">
    <property type="entry name" value="LPLAT_LCLAT1-like"/>
    <property type="match status" value="1"/>
</dbReference>
<keyword evidence="1" id="KW-1133">Transmembrane helix</keyword>
<proteinExistence type="predicted"/>
<dbReference type="Pfam" id="PF01553">
    <property type="entry name" value="Acyltransferase"/>
    <property type="match status" value="1"/>
</dbReference>
<gene>
    <name evidence="3" type="primary">CCO555</name>
    <name evidence="3" type="ORF">CcCBS67573_g00555</name>
</gene>
<reference evidence="3 4" key="1">
    <citation type="journal article" date="2019" name="Sci. Rep.">
        <title>Comparative genomics of chytrid fungi reveal insights into the obligate biotrophic and pathogenic lifestyle of Synchytrium endobioticum.</title>
        <authorList>
            <person name="van de Vossenberg B.T.L.H."/>
            <person name="Warris S."/>
            <person name="Nguyen H.D.T."/>
            <person name="van Gent-Pelzer M.P.E."/>
            <person name="Joly D.L."/>
            <person name="van de Geest H.C."/>
            <person name="Bonants P.J.M."/>
            <person name="Smith D.S."/>
            <person name="Levesque C.A."/>
            <person name="van der Lee T.A.J."/>
        </authorList>
    </citation>
    <scope>NUCLEOTIDE SEQUENCE [LARGE SCALE GENOMIC DNA]</scope>
    <source>
        <strain evidence="3 4">CBS 675.73</strain>
    </source>
</reference>
<dbReference type="SMART" id="SM00563">
    <property type="entry name" value="PlsC"/>
    <property type="match status" value="1"/>
</dbReference>
<evidence type="ECO:0000313" key="4">
    <source>
        <dbReference type="Proteomes" id="UP000320333"/>
    </source>
</evidence>
<dbReference type="GO" id="GO:0005783">
    <property type="term" value="C:endoplasmic reticulum"/>
    <property type="evidence" value="ECO:0007669"/>
    <property type="project" value="TreeGrafter"/>
</dbReference>
<feature type="transmembrane region" description="Helical" evidence="1">
    <location>
        <begin position="65"/>
        <end position="85"/>
    </location>
</feature>
<feature type="transmembrane region" description="Helical" evidence="1">
    <location>
        <begin position="351"/>
        <end position="384"/>
    </location>
</feature>